<dbReference type="PANTHER" id="PTHR47213">
    <property type="entry name" value="OS07G0567300 PROTEIN"/>
    <property type="match status" value="1"/>
</dbReference>
<dbReference type="Gene3D" id="3.90.550.20">
    <property type="match status" value="1"/>
</dbReference>
<keyword evidence="4" id="KW-1185">Reference proteome</keyword>
<dbReference type="OrthoDB" id="409543at2759"/>
<dbReference type="EMBL" id="LFYR01000915">
    <property type="protein sequence ID" value="KMZ67263.1"/>
    <property type="molecule type" value="Genomic_DNA"/>
</dbReference>
<dbReference type="InterPro" id="IPR044789">
    <property type="entry name" value="Put_A1-4-GlycosylTfrase_plant"/>
</dbReference>
<evidence type="ECO:0000256" key="1">
    <source>
        <dbReference type="SAM" id="Phobius"/>
    </source>
</evidence>
<keyword evidence="1" id="KW-0812">Transmembrane</keyword>
<organism evidence="3 4">
    <name type="scientific">Zostera marina</name>
    <name type="common">Eelgrass</name>
    <dbReference type="NCBI Taxonomy" id="29655"/>
    <lineage>
        <taxon>Eukaryota</taxon>
        <taxon>Viridiplantae</taxon>
        <taxon>Streptophyta</taxon>
        <taxon>Embryophyta</taxon>
        <taxon>Tracheophyta</taxon>
        <taxon>Spermatophyta</taxon>
        <taxon>Magnoliopsida</taxon>
        <taxon>Liliopsida</taxon>
        <taxon>Zosteraceae</taxon>
        <taxon>Zostera</taxon>
    </lineage>
</organism>
<evidence type="ECO:0000313" key="4">
    <source>
        <dbReference type="Proteomes" id="UP000036987"/>
    </source>
</evidence>
<feature type="transmembrane region" description="Helical" evidence="1">
    <location>
        <begin position="20"/>
        <end position="38"/>
    </location>
</feature>
<dbReference type="Pfam" id="PF04572">
    <property type="entry name" value="Gb3_synth"/>
    <property type="match status" value="1"/>
</dbReference>
<dbReference type="OMA" id="YPIHYSE"/>
<keyword evidence="1" id="KW-1133">Transmembrane helix</keyword>
<dbReference type="GO" id="GO:0016740">
    <property type="term" value="F:transferase activity"/>
    <property type="evidence" value="ECO:0007669"/>
    <property type="project" value="UniProtKB-KW"/>
</dbReference>
<protein>
    <submittedName>
        <fullName evidence="3">Glycosyltransferase, family GT32</fullName>
    </submittedName>
</protein>
<dbReference type="Proteomes" id="UP000036987">
    <property type="component" value="Unassembled WGS sequence"/>
</dbReference>
<name>A0A0K9PDX6_ZOSMR</name>
<dbReference type="InterPro" id="IPR007652">
    <property type="entry name" value="A1-4-GlycosylTfrase_dom"/>
</dbReference>
<dbReference type="STRING" id="29655.A0A0K9PDX6"/>
<keyword evidence="1" id="KW-0472">Membrane</keyword>
<dbReference type="Pfam" id="PF04488">
    <property type="entry name" value="Gly_transf_sug"/>
    <property type="match status" value="1"/>
</dbReference>
<sequence length="598" mass="68721">MLRPNGIGRRRPENGGPRICIIGIASIFLILISLLLLHSRLSSSSISSSSFLRVLTPSLPAQQDINTTLLFLDDPDSSDDEEFSDDRIDIMDSGEQIVSTTDDSDSDRQDLKSGFFWDHVVGVKRQAFGGRKGVDDNVEVKEERKVTFSSDDLPVDEEIRVRLNSIRVIEDALLVKTGSGEGDGRLREGWANWYEVKGKFLKQDKMLARSFEVFNPMNHPLLQDPDVPHGISLTKGDRFFRKKMWNELEKVPFGGDVKRAERKALSSEEREKDISERMRARSELKEEQHIYADGERWGYYPGIQANLSFSEFMDKFLGDGHCGVRVFMVWNSPSWSYGVRQHRGLESLFHHHKDACVVVFSEKMELNFFSDLVKDGFKVALAMPNLDELLKDTPVNIFASLWNNWRKTEHYPIHYSELIRLALLYKYGGVYLDSDVIILKPLMLDGNFIGMENNNSENSTLNGALMAFEKNSFFIMECMKELHSSYNETSLSWNWAELLTRVFNTFYGVKNHSKVKSNLKMEEPHIFFPISAHNITRYFTTAVDDLERKQQDVFLKEILDHSIAFHFWNGLTSALIPEPGSLVERLINRHCLYCLDIL</sequence>
<dbReference type="SUPFAM" id="SSF53448">
    <property type="entry name" value="Nucleotide-diphospho-sugar transferases"/>
    <property type="match status" value="1"/>
</dbReference>
<comment type="caution">
    <text evidence="3">The sequence shown here is derived from an EMBL/GenBank/DDBJ whole genome shotgun (WGS) entry which is preliminary data.</text>
</comment>
<proteinExistence type="predicted"/>
<dbReference type="InterPro" id="IPR029044">
    <property type="entry name" value="Nucleotide-diphossugar_trans"/>
</dbReference>
<dbReference type="AlphaFoldDB" id="A0A0K9PDX6"/>
<reference evidence="4" key="1">
    <citation type="journal article" date="2016" name="Nature">
        <title>The genome of the seagrass Zostera marina reveals angiosperm adaptation to the sea.</title>
        <authorList>
            <person name="Olsen J.L."/>
            <person name="Rouze P."/>
            <person name="Verhelst B."/>
            <person name="Lin Y.-C."/>
            <person name="Bayer T."/>
            <person name="Collen J."/>
            <person name="Dattolo E."/>
            <person name="De Paoli E."/>
            <person name="Dittami S."/>
            <person name="Maumus F."/>
            <person name="Michel G."/>
            <person name="Kersting A."/>
            <person name="Lauritano C."/>
            <person name="Lohaus R."/>
            <person name="Toepel M."/>
            <person name="Tonon T."/>
            <person name="Vanneste K."/>
            <person name="Amirebrahimi M."/>
            <person name="Brakel J."/>
            <person name="Bostroem C."/>
            <person name="Chovatia M."/>
            <person name="Grimwood J."/>
            <person name="Jenkins J.W."/>
            <person name="Jueterbock A."/>
            <person name="Mraz A."/>
            <person name="Stam W.T."/>
            <person name="Tice H."/>
            <person name="Bornberg-Bauer E."/>
            <person name="Green P.J."/>
            <person name="Pearson G.A."/>
            <person name="Procaccini G."/>
            <person name="Duarte C.M."/>
            <person name="Schmutz J."/>
            <person name="Reusch T.B.H."/>
            <person name="Van de Peer Y."/>
        </authorList>
    </citation>
    <scope>NUCLEOTIDE SEQUENCE [LARGE SCALE GENOMIC DNA]</scope>
    <source>
        <strain evidence="4">cv. Finnish</strain>
    </source>
</reference>
<evidence type="ECO:0000313" key="3">
    <source>
        <dbReference type="EMBL" id="KMZ67263.1"/>
    </source>
</evidence>
<dbReference type="PANTHER" id="PTHR47213:SF1">
    <property type="entry name" value="OS07G0567300 PROTEIN"/>
    <property type="match status" value="1"/>
</dbReference>
<feature type="domain" description="Alpha 1,4-glycosyltransferase" evidence="2">
    <location>
        <begin position="467"/>
        <end position="597"/>
    </location>
</feature>
<accession>A0A0K9PDX6</accession>
<keyword evidence="3" id="KW-0808">Transferase</keyword>
<dbReference type="InterPro" id="IPR007577">
    <property type="entry name" value="GlycoTrfase_DXD_sugar-bd_CS"/>
</dbReference>
<gene>
    <name evidence="3" type="ORF">ZOSMA_26G00100</name>
</gene>
<evidence type="ECO:0000259" key="2">
    <source>
        <dbReference type="Pfam" id="PF04572"/>
    </source>
</evidence>